<dbReference type="CDD" id="cd23763">
    <property type="entry name" value="ASKHA_ATPase_ROK"/>
    <property type="match status" value="1"/>
</dbReference>
<dbReference type="Gene3D" id="3.30.420.40">
    <property type="match status" value="2"/>
</dbReference>
<dbReference type="InterPro" id="IPR049874">
    <property type="entry name" value="ROK_cs"/>
</dbReference>
<feature type="compositionally biased region" description="Low complexity" evidence="2">
    <location>
        <begin position="8"/>
        <end position="21"/>
    </location>
</feature>
<dbReference type="Proteomes" id="UP000604117">
    <property type="component" value="Unassembled WGS sequence"/>
</dbReference>
<comment type="caution">
    <text evidence="3">The sequence shown here is derived from an EMBL/GenBank/DDBJ whole genome shotgun (WGS) entry which is preliminary data.</text>
</comment>
<evidence type="ECO:0000256" key="2">
    <source>
        <dbReference type="SAM" id="MobiDB-lite"/>
    </source>
</evidence>
<dbReference type="RefSeq" id="WP_203718348.1">
    <property type="nucleotide sequence ID" value="NZ_BONE01000092.1"/>
</dbReference>
<dbReference type="InterPro" id="IPR000600">
    <property type="entry name" value="ROK"/>
</dbReference>
<dbReference type="SUPFAM" id="SSF53067">
    <property type="entry name" value="Actin-like ATPase domain"/>
    <property type="match status" value="1"/>
</dbReference>
<dbReference type="SUPFAM" id="SSF46785">
    <property type="entry name" value="Winged helix' DNA-binding domain"/>
    <property type="match status" value="1"/>
</dbReference>
<evidence type="ECO:0000313" key="3">
    <source>
        <dbReference type="EMBL" id="GIF77495.1"/>
    </source>
</evidence>
<accession>A0ABQ4D1S3</accession>
<gene>
    <name evidence="3" type="ORF">Asi02nite_70130</name>
</gene>
<keyword evidence="3" id="KW-0808">Transferase</keyword>
<dbReference type="PANTHER" id="PTHR18964">
    <property type="entry name" value="ROK (REPRESSOR, ORF, KINASE) FAMILY"/>
    <property type="match status" value="1"/>
</dbReference>
<keyword evidence="4" id="KW-1185">Reference proteome</keyword>
<evidence type="ECO:0000256" key="1">
    <source>
        <dbReference type="ARBA" id="ARBA00006479"/>
    </source>
</evidence>
<dbReference type="Pfam" id="PF00480">
    <property type="entry name" value="ROK"/>
    <property type="match status" value="1"/>
</dbReference>
<dbReference type="InterPro" id="IPR043129">
    <property type="entry name" value="ATPase_NBD"/>
</dbReference>
<dbReference type="PANTHER" id="PTHR18964:SF173">
    <property type="entry name" value="GLUCOKINASE"/>
    <property type="match status" value="1"/>
</dbReference>
<dbReference type="PROSITE" id="PS01125">
    <property type="entry name" value="ROK"/>
    <property type="match status" value="1"/>
</dbReference>
<dbReference type="EMBL" id="BONE01000092">
    <property type="protein sequence ID" value="GIF77495.1"/>
    <property type="molecule type" value="Genomic_DNA"/>
</dbReference>
<sequence length="423" mass="44128">MPTRDRPPAQGGPAPGSPVVARGSRGSWAGNQNSAGHLLWLVRTGRARTRSELQACTGLSRSTLVARIDALRAAGYLRRSGVEESTGGRPAELLEFDTDHGVVLVADLGANHARAAVLDVGGTLLREEHEHIKIGSGPSYVLDWVDAAFGRLLAASGQARERVRGIGVGVPGPVEYDAGVVTEPPIMPGWDGVPIADRLRATWGCPVFVDNDANLMALGEQAAFYPDCPALLLVKVATGIGAGIVVDGRVYRGIDGGAGDIGHIRLAGFPEARCECGLYGCLSAVASGLALAQRLTVGGTPTQSGPELVERIRVGHGEAVHLAREAGRLVGEVLATVVCLVNPEVLVIAGDLAETNFVTGVRETLYTYALPRATRHLEVTTSRLGPQSAVTGAHAMVVEEIYSPHAVDAELAAAPASDLSRSR</sequence>
<comment type="similarity">
    <text evidence="1">Belongs to the ROK (NagC/XylR) family.</text>
</comment>
<dbReference type="GO" id="GO:0016301">
    <property type="term" value="F:kinase activity"/>
    <property type="evidence" value="ECO:0007669"/>
    <property type="project" value="UniProtKB-KW"/>
</dbReference>
<dbReference type="InterPro" id="IPR036388">
    <property type="entry name" value="WH-like_DNA-bd_sf"/>
</dbReference>
<feature type="region of interest" description="Disordered" evidence="2">
    <location>
        <begin position="1"/>
        <end position="29"/>
    </location>
</feature>
<keyword evidence="3" id="KW-0418">Kinase</keyword>
<dbReference type="Gene3D" id="1.10.10.10">
    <property type="entry name" value="Winged helix-like DNA-binding domain superfamily/Winged helix DNA-binding domain"/>
    <property type="match status" value="1"/>
</dbReference>
<evidence type="ECO:0000313" key="4">
    <source>
        <dbReference type="Proteomes" id="UP000604117"/>
    </source>
</evidence>
<name>A0ABQ4D1S3_9ACTN</name>
<reference evidence="3 4" key="1">
    <citation type="submission" date="2021-01" db="EMBL/GenBank/DDBJ databases">
        <title>Whole genome shotgun sequence of Asanoa siamensis NBRC 107932.</title>
        <authorList>
            <person name="Komaki H."/>
            <person name="Tamura T."/>
        </authorList>
    </citation>
    <scope>NUCLEOTIDE SEQUENCE [LARGE SCALE GENOMIC DNA]</scope>
    <source>
        <strain evidence="3 4">NBRC 107932</strain>
    </source>
</reference>
<proteinExistence type="inferred from homology"/>
<dbReference type="InterPro" id="IPR036390">
    <property type="entry name" value="WH_DNA-bd_sf"/>
</dbReference>
<organism evidence="3 4">
    <name type="scientific">Asanoa siamensis</name>
    <dbReference type="NCBI Taxonomy" id="926357"/>
    <lineage>
        <taxon>Bacteria</taxon>
        <taxon>Bacillati</taxon>
        <taxon>Actinomycetota</taxon>
        <taxon>Actinomycetes</taxon>
        <taxon>Micromonosporales</taxon>
        <taxon>Micromonosporaceae</taxon>
        <taxon>Asanoa</taxon>
    </lineage>
</organism>
<protein>
    <submittedName>
        <fullName evidence="3">Sugar kinase</fullName>
    </submittedName>
</protein>